<name>A0ABR3YS93_9PEZI</name>
<dbReference type="Proteomes" id="UP001583186">
    <property type="component" value="Unassembled WGS sequence"/>
</dbReference>
<evidence type="ECO:0000313" key="2">
    <source>
        <dbReference type="EMBL" id="KAL1890786.1"/>
    </source>
</evidence>
<comment type="caution">
    <text evidence="2">The sequence shown here is derived from an EMBL/GenBank/DDBJ whole genome shotgun (WGS) entry which is preliminary data.</text>
</comment>
<dbReference type="InterPro" id="IPR002347">
    <property type="entry name" value="SDR_fam"/>
</dbReference>
<keyword evidence="3" id="KW-1185">Reference proteome</keyword>
<organism evidence="2 3">
    <name type="scientific">Sporothrix stenoceras</name>
    <dbReference type="NCBI Taxonomy" id="5173"/>
    <lineage>
        <taxon>Eukaryota</taxon>
        <taxon>Fungi</taxon>
        <taxon>Dikarya</taxon>
        <taxon>Ascomycota</taxon>
        <taxon>Pezizomycotina</taxon>
        <taxon>Sordariomycetes</taxon>
        <taxon>Sordariomycetidae</taxon>
        <taxon>Ophiostomatales</taxon>
        <taxon>Ophiostomataceae</taxon>
        <taxon>Sporothrix</taxon>
    </lineage>
</organism>
<accession>A0ABR3YS93</accession>
<gene>
    <name evidence="2" type="ORF">Sste5346_008111</name>
</gene>
<dbReference type="EMBL" id="JAWCUI010000059">
    <property type="protein sequence ID" value="KAL1890786.1"/>
    <property type="molecule type" value="Genomic_DNA"/>
</dbReference>
<dbReference type="PANTHER" id="PTHR43544:SF32">
    <property type="entry name" value="CHAIN DEHYDROGENASE, PUTATIVE (AFU_ORTHOLOGUE AFUA_5G01530)-RELATED"/>
    <property type="match status" value="1"/>
</dbReference>
<proteinExistence type="inferred from homology"/>
<dbReference type="InterPro" id="IPR051468">
    <property type="entry name" value="Fungal_SecMetab_SDRs"/>
</dbReference>
<evidence type="ECO:0000256" key="1">
    <source>
        <dbReference type="ARBA" id="ARBA00006484"/>
    </source>
</evidence>
<comment type="similarity">
    <text evidence="1">Belongs to the short-chain dehydrogenases/reductases (SDR) family.</text>
</comment>
<dbReference type="PANTHER" id="PTHR43544">
    <property type="entry name" value="SHORT-CHAIN DEHYDROGENASE/REDUCTASE"/>
    <property type="match status" value="1"/>
</dbReference>
<dbReference type="PRINTS" id="PR00081">
    <property type="entry name" value="GDHRDH"/>
</dbReference>
<dbReference type="SUPFAM" id="SSF51735">
    <property type="entry name" value="NAD(P)-binding Rossmann-fold domains"/>
    <property type="match status" value="1"/>
</dbReference>
<dbReference type="InterPro" id="IPR036291">
    <property type="entry name" value="NAD(P)-bd_dom_sf"/>
</dbReference>
<protein>
    <submittedName>
        <fullName evidence="2">Uncharacterized protein</fullName>
    </submittedName>
</protein>
<evidence type="ECO:0000313" key="3">
    <source>
        <dbReference type="Proteomes" id="UP001583186"/>
    </source>
</evidence>
<dbReference type="Pfam" id="PF00106">
    <property type="entry name" value="adh_short"/>
    <property type="match status" value="1"/>
</dbReference>
<dbReference type="Gene3D" id="3.40.50.720">
    <property type="entry name" value="NAD(P)-binding Rossmann-like Domain"/>
    <property type="match status" value="2"/>
</dbReference>
<reference evidence="2 3" key="1">
    <citation type="journal article" date="2024" name="IMA Fungus">
        <title>IMA Genome - F19 : A genome assembly and annotation guide to empower mycologists, including annotated draft genome sequences of Ceratocystis pirilliformis, Diaporthe australafricana, Fusarium ophioides, Paecilomyces lecythidis, and Sporothrix stenoceras.</title>
        <authorList>
            <person name="Aylward J."/>
            <person name="Wilson A.M."/>
            <person name="Visagie C.M."/>
            <person name="Spraker J."/>
            <person name="Barnes I."/>
            <person name="Buitendag C."/>
            <person name="Ceriani C."/>
            <person name="Del Mar Angel L."/>
            <person name="du Plessis D."/>
            <person name="Fuchs T."/>
            <person name="Gasser K."/>
            <person name="Kramer D."/>
            <person name="Li W."/>
            <person name="Munsamy K."/>
            <person name="Piso A."/>
            <person name="Price J.L."/>
            <person name="Sonnekus B."/>
            <person name="Thomas C."/>
            <person name="van der Nest A."/>
            <person name="van Dijk A."/>
            <person name="van Heerden A."/>
            <person name="van Vuuren N."/>
            <person name="Yilmaz N."/>
            <person name="Duong T.A."/>
            <person name="van der Merwe N.A."/>
            <person name="Wingfield M.J."/>
            <person name="Wingfield B.D."/>
        </authorList>
    </citation>
    <scope>NUCLEOTIDE SEQUENCE [LARGE SCALE GENOMIC DNA]</scope>
    <source>
        <strain evidence="2 3">CMW 5346</strain>
    </source>
</reference>
<sequence length="230" mass="25166">MSTKTIVFITGTNGGIGYETVLVCAKTSPDFHILLGARDVAKGQKALKAIHVELAMTGRPVSSIEVVQIDITDIKSIEAAKNYIEQAHGKLDELINNLTEALEPLLKKSSKPYLIYISSGQGSITQRLDPNGPYVQLRGEPYRMSKAAIKMLSACHRFSFAEWGCKVLAFDPGFCVTNLSGEEGRKRRVKMGARTPEEPANTLVDIVLGKWDEAFTKSGLLDVDGNIVPW</sequence>